<accession>A0A6P1V4V3</accession>
<evidence type="ECO:0000313" key="3">
    <source>
        <dbReference type="Proteomes" id="UP000464389"/>
    </source>
</evidence>
<geneLocation type="plasmid" evidence="1">
    <name>unnamed3</name>
</geneLocation>
<evidence type="ECO:0000313" key="2">
    <source>
        <dbReference type="EMBL" id="QHS50199.1"/>
    </source>
</evidence>
<organism evidence="1 3">
    <name type="scientific">Klebsiella michiganensis</name>
    <dbReference type="NCBI Taxonomy" id="1134687"/>
    <lineage>
        <taxon>Bacteria</taxon>
        <taxon>Pseudomonadati</taxon>
        <taxon>Pseudomonadota</taxon>
        <taxon>Gammaproteobacteria</taxon>
        <taxon>Enterobacterales</taxon>
        <taxon>Enterobacteriaceae</taxon>
        <taxon>Klebsiella/Raoultella group</taxon>
        <taxon>Klebsiella</taxon>
    </lineage>
</organism>
<proteinExistence type="predicted"/>
<dbReference type="EMBL" id="CP048111">
    <property type="protein sequence ID" value="QHS50171.1"/>
    <property type="molecule type" value="Genomic_DNA"/>
</dbReference>
<sequence>MRVAEFVILAALKQGGCIKSFYCLSARRAASDTGRLPDGYLLETPGASGDTPLSDTDFKALEKRLVQTDSWEQVVGGTCFGGATWRLRPEQN</sequence>
<protein>
    <submittedName>
        <fullName evidence="1">Cytoplasmic protein</fullName>
    </submittedName>
</protein>
<reference evidence="1 3" key="1">
    <citation type="submission" date="2020-01" db="EMBL/GenBank/DDBJ databases">
        <title>Bactrocera dorsalis gut bacteria genome.</title>
        <authorList>
            <person name="Zhang H."/>
            <person name="Cai Z."/>
        </authorList>
    </citation>
    <scope>NUCLEOTIDE SEQUENCE [LARGE SCALE GENOMIC DNA]</scope>
    <source>
        <strain evidence="1 3">BD177</strain>
        <plasmid evidence="1 3">unnamed3</plasmid>
    </source>
</reference>
<evidence type="ECO:0000313" key="1">
    <source>
        <dbReference type="EMBL" id="QHS50171.1"/>
    </source>
</evidence>
<gene>
    <name evidence="1" type="ORF">GW952_31655</name>
    <name evidence="2" type="ORF">GW952_31845</name>
</gene>
<dbReference type="EMBL" id="CP048111">
    <property type="protein sequence ID" value="QHS50199.1"/>
    <property type="molecule type" value="Genomic_DNA"/>
</dbReference>
<dbReference type="AlphaFoldDB" id="A0A6P1V4V3"/>
<keyword evidence="1" id="KW-0614">Plasmid</keyword>
<dbReference type="Proteomes" id="UP000464389">
    <property type="component" value="Plasmid unnamed3"/>
</dbReference>
<name>A0A6P1V4V3_9ENTR</name>
<dbReference type="RefSeq" id="WP_162122921.1">
    <property type="nucleotide sequence ID" value="NZ_CP048111.1"/>
</dbReference>